<dbReference type="RefSeq" id="WP_263340659.1">
    <property type="nucleotide sequence ID" value="NZ_JAGSYH010000006.1"/>
</dbReference>
<evidence type="ECO:0000256" key="1">
    <source>
        <dbReference type="SAM" id="MobiDB-lite"/>
    </source>
</evidence>
<gene>
    <name evidence="3" type="ORF">ACFPT7_17910</name>
</gene>
<reference evidence="4" key="1">
    <citation type="journal article" date="2019" name="Int. J. Syst. Evol. Microbiol.">
        <title>The Global Catalogue of Microorganisms (GCM) 10K type strain sequencing project: providing services to taxonomists for standard genome sequencing and annotation.</title>
        <authorList>
            <consortium name="The Broad Institute Genomics Platform"/>
            <consortium name="The Broad Institute Genome Sequencing Center for Infectious Disease"/>
            <person name="Wu L."/>
            <person name="Ma J."/>
        </authorList>
    </citation>
    <scope>NUCLEOTIDE SEQUENCE [LARGE SCALE GENOMIC DNA]</scope>
    <source>
        <strain evidence="4">JCM 4087</strain>
    </source>
</reference>
<name>A0ABW1EIT7_9BACT</name>
<accession>A0ABW1EIT7</accession>
<keyword evidence="4" id="KW-1185">Reference proteome</keyword>
<organism evidence="3 4">
    <name type="scientific">Acidicapsa dinghuensis</name>
    <dbReference type="NCBI Taxonomy" id="2218256"/>
    <lineage>
        <taxon>Bacteria</taxon>
        <taxon>Pseudomonadati</taxon>
        <taxon>Acidobacteriota</taxon>
        <taxon>Terriglobia</taxon>
        <taxon>Terriglobales</taxon>
        <taxon>Acidobacteriaceae</taxon>
        <taxon>Acidicapsa</taxon>
    </lineage>
</organism>
<evidence type="ECO:0000313" key="4">
    <source>
        <dbReference type="Proteomes" id="UP001596091"/>
    </source>
</evidence>
<keyword evidence="2" id="KW-0472">Membrane</keyword>
<comment type="caution">
    <text evidence="3">The sequence shown here is derived from an EMBL/GenBank/DDBJ whole genome shotgun (WGS) entry which is preliminary data.</text>
</comment>
<feature type="transmembrane region" description="Helical" evidence="2">
    <location>
        <begin position="6"/>
        <end position="27"/>
    </location>
</feature>
<proteinExistence type="predicted"/>
<keyword evidence="2" id="KW-1133">Transmembrane helix</keyword>
<evidence type="ECO:0000256" key="2">
    <source>
        <dbReference type="SAM" id="Phobius"/>
    </source>
</evidence>
<feature type="region of interest" description="Disordered" evidence="1">
    <location>
        <begin position="51"/>
        <end position="71"/>
    </location>
</feature>
<dbReference type="Proteomes" id="UP001596091">
    <property type="component" value="Unassembled WGS sequence"/>
</dbReference>
<evidence type="ECO:0000313" key="3">
    <source>
        <dbReference type="EMBL" id="MFC5864186.1"/>
    </source>
</evidence>
<sequence length="85" mass="9486">MTVLSNSDAILVAVPMVGILIACFFRLDEMFGKPKKKVMLEHRRQMSGWDENGKPICIDPDGGKGRQVSAGTVPVKARVRRDWTE</sequence>
<keyword evidence="2" id="KW-0812">Transmembrane</keyword>
<protein>
    <recommendedName>
        <fullName evidence="5">Lipoprotein</fullName>
    </recommendedName>
</protein>
<evidence type="ECO:0008006" key="5">
    <source>
        <dbReference type="Google" id="ProtNLM"/>
    </source>
</evidence>
<dbReference type="EMBL" id="JBHSPH010000008">
    <property type="protein sequence ID" value="MFC5864186.1"/>
    <property type="molecule type" value="Genomic_DNA"/>
</dbReference>